<dbReference type="GO" id="GO:0006383">
    <property type="term" value="P:transcription by RNA polymerase III"/>
    <property type="evidence" value="ECO:0007669"/>
    <property type="project" value="TreeGrafter"/>
</dbReference>
<sequence>MANSGGEDLCLEVAGDDPSCATIVLRGEDHTMGNAVRYMLARRPGVEFAGYSIPHPSEDRLNIRVQTIAGGESAAEAFGGSVKDLAGVADVIAKSFLGALEEFSTSMKQ</sequence>
<dbReference type="GO" id="GO:0005736">
    <property type="term" value="C:RNA polymerase I complex"/>
    <property type="evidence" value="ECO:0007669"/>
    <property type="project" value="TreeGrafter"/>
</dbReference>
<accession>A0AAV8UQQ4</accession>
<dbReference type="CDD" id="cd07029">
    <property type="entry name" value="RNAP_I_III_AC19"/>
    <property type="match status" value="1"/>
</dbReference>
<dbReference type="PANTHER" id="PTHR13946:SF28">
    <property type="entry name" value="DNA-DIRECTED RNA POLYMERASES I AND III SUBUNIT RPAC2"/>
    <property type="match status" value="1"/>
</dbReference>
<dbReference type="AlphaFoldDB" id="A0AAV8UQQ4"/>
<evidence type="ECO:0000256" key="3">
    <source>
        <dbReference type="ARBA" id="ARBA00023163"/>
    </source>
</evidence>
<dbReference type="HAMAP" id="MF_00261">
    <property type="entry name" value="RNApol_arch_Rpo11"/>
    <property type="match status" value="1"/>
</dbReference>
<dbReference type="InterPro" id="IPR008193">
    <property type="entry name" value="RNA_pol_Rpb11_13-16kDa_CS"/>
</dbReference>
<comment type="similarity">
    <text evidence="5">Belongs to the archaeal Rpo11/eukaryotic RPB11/RPC19 RNA polymerase subunit family.</text>
</comment>
<evidence type="ECO:0000313" key="7">
    <source>
        <dbReference type="EMBL" id="KAJ8903442.1"/>
    </source>
</evidence>
<dbReference type="EMBL" id="JAMWBK010000007">
    <property type="protein sequence ID" value="KAJ8903442.1"/>
    <property type="molecule type" value="Genomic_DNA"/>
</dbReference>
<keyword evidence="8" id="KW-1185">Reference proteome</keyword>
<evidence type="ECO:0000256" key="5">
    <source>
        <dbReference type="ARBA" id="ARBA00025751"/>
    </source>
</evidence>
<proteinExistence type="inferred from homology"/>
<dbReference type="PANTHER" id="PTHR13946">
    <property type="entry name" value="DNA-DIRECTED RNA POLYMERASE I,II,III"/>
    <property type="match status" value="1"/>
</dbReference>
<dbReference type="SUPFAM" id="SSF55257">
    <property type="entry name" value="RBP11-like subunits of RNA polymerase"/>
    <property type="match status" value="1"/>
</dbReference>
<dbReference type="Gene3D" id="3.30.1360.10">
    <property type="entry name" value="RNA polymerase, RBP11-like subunit"/>
    <property type="match status" value="1"/>
</dbReference>
<evidence type="ECO:0000313" key="8">
    <source>
        <dbReference type="Proteomes" id="UP001157974"/>
    </source>
</evidence>
<evidence type="ECO:0000256" key="2">
    <source>
        <dbReference type="ARBA" id="ARBA00022478"/>
    </source>
</evidence>
<feature type="domain" description="DNA-directed RNA polymerase RBP11-like dimerisation" evidence="6">
    <location>
        <begin position="20"/>
        <end position="93"/>
    </location>
</feature>
<protein>
    <recommendedName>
        <fullName evidence="6">DNA-directed RNA polymerase RBP11-like dimerisation domain-containing protein</fullName>
    </recommendedName>
</protein>
<dbReference type="GO" id="GO:0006362">
    <property type="term" value="P:transcription elongation by RNA polymerase I"/>
    <property type="evidence" value="ECO:0007669"/>
    <property type="project" value="TreeGrafter"/>
</dbReference>
<gene>
    <name evidence="7" type="ORF">NDN08_004550</name>
</gene>
<dbReference type="GO" id="GO:0003899">
    <property type="term" value="F:DNA-directed RNA polymerase activity"/>
    <property type="evidence" value="ECO:0007669"/>
    <property type="project" value="InterPro"/>
</dbReference>
<dbReference type="InterPro" id="IPR033898">
    <property type="entry name" value="RNAP_AC19"/>
</dbReference>
<dbReference type="InterPro" id="IPR009025">
    <property type="entry name" value="RBP11-like_dimer"/>
</dbReference>
<evidence type="ECO:0000259" key="6">
    <source>
        <dbReference type="Pfam" id="PF13656"/>
    </source>
</evidence>
<comment type="subcellular location">
    <subcellularLocation>
        <location evidence="1">Nucleus</location>
    </subcellularLocation>
</comment>
<keyword evidence="3" id="KW-0804">Transcription</keyword>
<keyword evidence="2" id="KW-0240">DNA-directed RNA polymerase</keyword>
<dbReference type="Pfam" id="PF13656">
    <property type="entry name" value="RNA_pol_L_2"/>
    <property type="match status" value="1"/>
</dbReference>
<comment type="caution">
    <text evidence="7">The sequence shown here is derived from an EMBL/GenBank/DDBJ whole genome shotgun (WGS) entry which is preliminary data.</text>
</comment>
<reference evidence="7 8" key="1">
    <citation type="journal article" date="2023" name="Nat. Commun.">
        <title>Origin of minicircular mitochondrial genomes in red algae.</title>
        <authorList>
            <person name="Lee Y."/>
            <person name="Cho C.H."/>
            <person name="Lee Y.M."/>
            <person name="Park S.I."/>
            <person name="Yang J.H."/>
            <person name="West J.A."/>
            <person name="Bhattacharya D."/>
            <person name="Yoon H.S."/>
        </authorList>
    </citation>
    <scope>NUCLEOTIDE SEQUENCE [LARGE SCALE GENOMIC DNA]</scope>
    <source>
        <strain evidence="7 8">CCMP1338</strain>
        <tissue evidence="7">Whole cell</tissue>
    </source>
</reference>
<dbReference type="PROSITE" id="PS01154">
    <property type="entry name" value="RNA_POL_L_13KD"/>
    <property type="match status" value="1"/>
</dbReference>
<dbReference type="GO" id="GO:0003677">
    <property type="term" value="F:DNA binding"/>
    <property type="evidence" value="ECO:0007669"/>
    <property type="project" value="InterPro"/>
</dbReference>
<dbReference type="GO" id="GO:0046983">
    <property type="term" value="F:protein dimerization activity"/>
    <property type="evidence" value="ECO:0007669"/>
    <property type="project" value="InterPro"/>
</dbReference>
<dbReference type="GO" id="GO:0005666">
    <property type="term" value="C:RNA polymerase III complex"/>
    <property type="evidence" value="ECO:0007669"/>
    <property type="project" value="TreeGrafter"/>
</dbReference>
<evidence type="ECO:0000256" key="4">
    <source>
        <dbReference type="ARBA" id="ARBA00023242"/>
    </source>
</evidence>
<name>A0AAV8UQQ4_9RHOD</name>
<evidence type="ECO:0000256" key="1">
    <source>
        <dbReference type="ARBA" id="ARBA00004123"/>
    </source>
</evidence>
<dbReference type="Proteomes" id="UP001157974">
    <property type="component" value="Unassembled WGS sequence"/>
</dbReference>
<dbReference type="InterPro" id="IPR036603">
    <property type="entry name" value="RBP11-like"/>
</dbReference>
<keyword evidence="4" id="KW-0539">Nucleus</keyword>
<organism evidence="7 8">
    <name type="scientific">Rhodosorus marinus</name>
    <dbReference type="NCBI Taxonomy" id="101924"/>
    <lineage>
        <taxon>Eukaryota</taxon>
        <taxon>Rhodophyta</taxon>
        <taxon>Stylonematophyceae</taxon>
        <taxon>Stylonematales</taxon>
        <taxon>Stylonemataceae</taxon>
        <taxon>Rhodosorus</taxon>
    </lineage>
</organism>
<dbReference type="InterPro" id="IPR022905">
    <property type="entry name" value="Rpo11-like"/>
</dbReference>